<evidence type="ECO:0000313" key="2">
    <source>
        <dbReference type="EMBL" id="GAH28861.1"/>
    </source>
</evidence>
<dbReference type="EMBL" id="BARU01005253">
    <property type="protein sequence ID" value="GAH28861.1"/>
    <property type="molecule type" value="Genomic_DNA"/>
</dbReference>
<gene>
    <name evidence="2" type="ORF">S03H2_10185</name>
</gene>
<organism evidence="2">
    <name type="scientific">marine sediment metagenome</name>
    <dbReference type="NCBI Taxonomy" id="412755"/>
    <lineage>
        <taxon>unclassified sequences</taxon>
        <taxon>metagenomes</taxon>
        <taxon>ecological metagenomes</taxon>
    </lineage>
</organism>
<feature type="compositionally biased region" description="Polar residues" evidence="1">
    <location>
        <begin position="1"/>
        <end position="25"/>
    </location>
</feature>
<feature type="non-terminal residue" evidence="2">
    <location>
        <position position="1"/>
    </location>
</feature>
<protein>
    <submittedName>
        <fullName evidence="2">Uncharacterized protein</fullName>
    </submittedName>
</protein>
<accession>X1E6G0</accession>
<reference evidence="2" key="1">
    <citation type="journal article" date="2014" name="Front. Microbiol.">
        <title>High frequency of phylogenetically diverse reductive dehalogenase-homologous genes in deep subseafloor sedimentary metagenomes.</title>
        <authorList>
            <person name="Kawai M."/>
            <person name="Futagami T."/>
            <person name="Toyoda A."/>
            <person name="Takaki Y."/>
            <person name="Nishi S."/>
            <person name="Hori S."/>
            <person name="Arai W."/>
            <person name="Tsubouchi T."/>
            <person name="Morono Y."/>
            <person name="Uchiyama I."/>
            <person name="Ito T."/>
            <person name="Fujiyama A."/>
            <person name="Inagaki F."/>
            <person name="Takami H."/>
        </authorList>
    </citation>
    <scope>NUCLEOTIDE SEQUENCE</scope>
    <source>
        <strain evidence="2">Expedition CK06-06</strain>
    </source>
</reference>
<evidence type="ECO:0000256" key="1">
    <source>
        <dbReference type="SAM" id="MobiDB-lite"/>
    </source>
</evidence>
<feature type="region of interest" description="Disordered" evidence="1">
    <location>
        <begin position="1"/>
        <end position="36"/>
    </location>
</feature>
<name>X1E6G0_9ZZZZ</name>
<dbReference type="AlphaFoldDB" id="X1E6G0"/>
<comment type="caution">
    <text evidence="2">The sequence shown here is derived from an EMBL/GenBank/DDBJ whole genome shotgun (WGS) entry which is preliminary data.</text>
</comment>
<proteinExistence type="predicted"/>
<sequence length="36" mass="4089">DLNQYENTETKHTNANAYLQTNSAVKTARLGRRGRP</sequence>